<accession>A0ABN3YDK4</accession>
<gene>
    <name evidence="1" type="ORF">GCM10010528_04920</name>
</gene>
<evidence type="ECO:0000313" key="2">
    <source>
        <dbReference type="Proteomes" id="UP001501035"/>
    </source>
</evidence>
<reference evidence="1 2" key="1">
    <citation type="journal article" date="2019" name="Int. J. Syst. Evol. Microbiol.">
        <title>The Global Catalogue of Microorganisms (GCM) 10K type strain sequencing project: providing services to taxonomists for standard genome sequencing and annotation.</title>
        <authorList>
            <consortium name="The Broad Institute Genomics Platform"/>
            <consortium name="The Broad Institute Genome Sequencing Center for Infectious Disease"/>
            <person name="Wu L."/>
            <person name="Ma J."/>
        </authorList>
    </citation>
    <scope>NUCLEOTIDE SEQUENCE [LARGE SCALE GENOMIC DNA]</scope>
    <source>
        <strain evidence="1 2">JCM 14234</strain>
    </source>
</reference>
<dbReference type="RefSeq" id="WP_344716285.1">
    <property type="nucleotide sequence ID" value="NZ_BAAAVS010000008.1"/>
</dbReference>
<organism evidence="1 2">
    <name type="scientific">Gordonia defluvii</name>
    <dbReference type="NCBI Taxonomy" id="283718"/>
    <lineage>
        <taxon>Bacteria</taxon>
        <taxon>Bacillati</taxon>
        <taxon>Actinomycetota</taxon>
        <taxon>Actinomycetes</taxon>
        <taxon>Mycobacteriales</taxon>
        <taxon>Gordoniaceae</taxon>
        <taxon>Gordonia</taxon>
    </lineage>
</organism>
<comment type="caution">
    <text evidence="1">The sequence shown here is derived from an EMBL/GenBank/DDBJ whole genome shotgun (WGS) entry which is preliminary data.</text>
</comment>
<evidence type="ECO:0000313" key="1">
    <source>
        <dbReference type="EMBL" id="GAA3026223.1"/>
    </source>
</evidence>
<name>A0ABN3YDK4_9ACTN</name>
<keyword evidence="2" id="KW-1185">Reference proteome</keyword>
<dbReference type="EMBL" id="BAAAVS010000008">
    <property type="protein sequence ID" value="GAA3026223.1"/>
    <property type="molecule type" value="Genomic_DNA"/>
</dbReference>
<sequence length="166" mass="17370">MTTDTRSGVLELVAAPRGRRLAENLPLADLRELSEIADKPAILIGDIPIRLPEDIVEDVPDDEASRDLSPADLVTAVAAADHDGTAVSWNGVAMTFGELDSLMVSASSALPGVTGDSGLTMALMTALPGLTEAGPGAFDEVLSEIRANTARYISDQLVTTEGIRKK</sequence>
<protein>
    <submittedName>
        <fullName evidence="1">Uncharacterized protein</fullName>
    </submittedName>
</protein>
<proteinExistence type="predicted"/>
<dbReference type="Proteomes" id="UP001501035">
    <property type="component" value="Unassembled WGS sequence"/>
</dbReference>